<comment type="caution">
    <text evidence="1">The sequence shown here is derived from an EMBL/GenBank/DDBJ whole genome shotgun (WGS) entry which is preliminary data.</text>
</comment>
<dbReference type="Proteomes" id="UP000436694">
    <property type="component" value="Unassembled WGS sequence"/>
</dbReference>
<evidence type="ECO:0000313" key="1">
    <source>
        <dbReference type="EMBL" id="MQY41197.1"/>
    </source>
</evidence>
<gene>
    <name evidence="1" type="ORF">GG681_00950</name>
</gene>
<dbReference type="RefSeq" id="WP_153544171.1">
    <property type="nucleotide sequence ID" value="NZ_WIXK01000001.1"/>
</dbReference>
<protein>
    <submittedName>
        <fullName evidence="1">Uncharacterized protein</fullName>
    </submittedName>
</protein>
<dbReference type="AlphaFoldDB" id="A0A844AP88"/>
<name>A0A844AP88_9RHOB</name>
<evidence type="ECO:0000313" key="2">
    <source>
        <dbReference type="Proteomes" id="UP000436694"/>
    </source>
</evidence>
<proteinExistence type="predicted"/>
<keyword evidence="2" id="KW-1185">Reference proteome</keyword>
<sequence length="98" mass="11121">MTTNLNTDSGRIDPKGLIRESFRIEGIDASQCRSIFVDWALSLPDGVDNKDALQVLFDQYQADNPDHPMTEVMRAGLTEMVAPKRRGGWRSRNRPNMQ</sequence>
<dbReference type="EMBL" id="WIXK01000001">
    <property type="protein sequence ID" value="MQY41197.1"/>
    <property type="molecule type" value="Genomic_DNA"/>
</dbReference>
<reference evidence="1 2" key="1">
    <citation type="submission" date="2019-10" db="EMBL/GenBank/DDBJ databases">
        <title>Epibacterium sp. nov., isolated from seawater.</title>
        <authorList>
            <person name="Zhang X."/>
            <person name="Li N."/>
        </authorList>
    </citation>
    <scope>NUCLEOTIDE SEQUENCE [LARGE SCALE GENOMIC DNA]</scope>
    <source>
        <strain evidence="1 2">SM1969</strain>
    </source>
</reference>
<organism evidence="1 2">
    <name type="scientific">Tritonibacter aquimaris</name>
    <dbReference type="NCBI Taxonomy" id="2663379"/>
    <lineage>
        <taxon>Bacteria</taxon>
        <taxon>Pseudomonadati</taxon>
        <taxon>Pseudomonadota</taxon>
        <taxon>Alphaproteobacteria</taxon>
        <taxon>Rhodobacterales</taxon>
        <taxon>Paracoccaceae</taxon>
        <taxon>Tritonibacter</taxon>
    </lineage>
</organism>
<accession>A0A844AP88</accession>